<proteinExistence type="predicted"/>
<dbReference type="SMART" id="SM00382">
    <property type="entry name" value="AAA"/>
    <property type="match status" value="1"/>
</dbReference>
<dbReference type="InterPro" id="IPR003959">
    <property type="entry name" value="ATPase_AAA_core"/>
</dbReference>
<evidence type="ECO:0000259" key="2">
    <source>
        <dbReference type="SMART" id="SM00382"/>
    </source>
</evidence>
<dbReference type="Pfam" id="PF00004">
    <property type="entry name" value="AAA"/>
    <property type="match status" value="1"/>
</dbReference>
<dbReference type="GO" id="GO:0005634">
    <property type="term" value="C:nucleus"/>
    <property type="evidence" value="ECO:0007669"/>
    <property type="project" value="TreeGrafter"/>
</dbReference>
<dbReference type="PANTHER" id="PTHR23389">
    <property type="entry name" value="CHROMOSOME TRANSMISSION FIDELITY FACTOR 18"/>
    <property type="match status" value="1"/>
</dbReference>
<dbReference type="SUPFAM" id="SSF48019">
    <property type="entry name" value="post-AAA+ oligomerization domain-like"/>
    <property type="match status" value="1"/>
</dbReference>
<dbReference type="Gene3D" id="3.40.50.300">
    <property type="entry name" value="P-loop containing nucleotide triphosphate hydrolases"/>
    <property type="match status" value="1"/>
</dbReference>
<dbReference type="GO" id="GO:0005524">
    <property type="term" value="F:ATP binding"/>
    <property type="evidence" value="ECO:0007669"/>
    <property type="project" value="InterPro"/>
</dbReference>
<evidence type="ECO:0000313" key="3">
    <source>
        <dbReference type="EMBL" id="QHS97213.1"/>
    </source>
</evidence>
<dbReference type="GO" id="GO:0003677">
    <property type="term" value="F:DNA binding"/>
    <property type="evidence" value="ECO:0007669"/>
    <property type="project" value="InterPro"/>
</dbReference>
<keyword evidence="1" id="KW-0235">DNA replication</keyword>
<dbReference type="GO" id="GO:0016887">
    <property type="term" value="F:ATP hydrolysis activity"/>
    <property type="evidence" value="ECO:0007669"/>
    <property type="project" value="InterPro"/>
</dbReference>
<dbReference type="InterPro" id="IPR027417">
    <property type="entry name" value="P-loop_NTPase"/>
</dbReference>
<dbReference type="GO" id="GO:0006260">
    <property type="term" value="P:DNA replication"/>
    <property type="evidence" value="ECO:0007669"/>
    <property type="project" value="UniProtKB-KW"/>
</dbReference>
<dbReference type="CDD" id="cd00009">
    <property type="entry name" value="AAA"/>
    <property type="match status" value="1"/>
</dbReference>
<dbReference type="PANTHER" id="PTHR23389:SF6">
    <property type="entry name" value="REPLICATION FACTOR C SUBUNIT 1"/>
    <property type="match status" value="1"/>
</dbReference>
<accession>A0A6C0C0Y2</accession>
<dbReference type="AlphaFoldDB" id="A0A6C0C0Y2"/>
<dbReference type="InterPro" id="IPR003593">
    <property type="entry name" value="AAA+_ATPase"/>
</dbReference>
<dbReference type="SUPFAM" id="SSF52540">
    <property type="entry name" value="P-loop containing nucleoside triphosphate hydrolases"/>
    <property type="match status" value="1"/>
</dbReference>
<name>A0A6C0C0Y2_9ZZZZ</name>
<sequence>MNSLNLNILLNREKEEKDFIDALNNFEENKKKLQTIRGIYIYGSPGSGKTQFVKKLLKKLNYDVIYFDAGDVRNKSVIQTITKHNITEKSVIDMFSKTNKRKMAIVMDEIDGMNSGDKGGINTLTKLIRPKKTVKQKKESIAMNPIICIANYHIDKKIKEIKKVCKCIELKMPTNNQLKNLILQMMPNIEEHLQDDIITFIQGDLRKLDSTFSIYKNQASILRNKIIQNMFQLKIYNEDTKDIIKKLFNTKFKVSEHSKIMNDTDRTSVGLLYHENIIDAINKNNNNEKINFYTKILNNICISDYIDRITFQKQIWSFNEMSSIIKTVYNNNIYHNSIIQKNEVKDIRFTKVLTKYSTEYNNMLFINELCQKLLMDKKDLLGFFSTLKEKYSINEIYDMFSNENYSMNKLDINRIYRFIDRYTGVE</sequence>
<dbReference type="Gene3D" id="1.20.272.10">
    <property type="match status" value="1"/>
</dbReference>
<reference evidence="3" key="1">
    <citation type="journal article" date="2020" name="Nature">
        <title>Giant virus diversity and host interactions through global metagenomics.</title>
        <authorList>
            <person name="Schulz F."/>
            <person name="Roux S."/>
            <person name="Paez-Espino D."/>
            <person name="Jungbluth S."/>
            <person name="Walsh D.A."/>
            <person name="Denef V.J."/>
            <person name="McMahon K.D."/>
            <person name="Konstantinidis K.T."/>
            <person name="Eloe-Fadrosh E.A."/>
            <person name="Kyrpides N.C."/>
            <person name="Woyke T."/>
        </authorList>
    </citation>
    <scope>NUCLEOTIDE SEQUENCE</scope>
    <source>
        <strain evidence="3">GVMAG-M-3300020169-51</strain>
    </source>
</reference>
<feature type="domain" description="AAA+ ATPase" evidence="2">
    <location>
        <begin position="35"/>
        <end position="165"/>
    </location>
</feature>
<organism evidence="3">
    <name type="scientific">viral metagenome</name>
    <dbReference type="NCBI Taxonomy" id="1070528"/>
    <lineage>
        <taxon>unclassified sequences</taxon>
        <taxon>metagenomes</taxon>
        <taxon>organismal metagenomes</taxon>
    </lineage>
</organism>
<evidence type="ECO:0000256" key="1">
    <source>
        <dbReference type="ARBA" id="ARBA00022705"/>
    </source>
</evidence>
<dbReference type="EMBL" id="MN739291">
    <property type="protein sequence ID" value="QHS97213.1"/>
    <property type="molecule type" value="Genomic_DNA"/>
</dbReference>
<protein>
    <recommendedName>
        <fullName evidence="2">AAA+ ATPase domain-containing protein</fullName>
    </recommendedName>
</protein>
<dbReference type="InterPro" id="IPR008921">
    <property type="entry name" value="DNA_pol3_clamp-load_cplx_C"/>
</dbReference>